<feature type="domain" description="Purine catabolism PurC-like" evidence="1">
    <location>
        <begin position="9"/>
        <end position="127"/>
    </location>
</feature>
<dbReference type="InterPro" id="IPR042070">
    <property type="entry name" value="PucR_C-HTH_sf"/>
</dbReference>
<reference evidence="3 4" key="1">
    <citation type="submission" date="2018-11" db="EMBL/GenBank/DDBJ databases">
        <authorList>
            <person name="Jang G.I."/>
            <person name="Hwang C.Y."/>
        </authorList>
    </citation>
    <scope>NUCLEOTIDE SEQUENCE [LARGE SCALE GENOMIC DNA]</scope>
    <source>
        <strain evidence="3 4">SSM26</strain>
    </source>
</reference>
<organism evidence="3 4">
    <name type="scientific">Pseudomonas neustonica</name>
    <dbReference type="NCBI Taxonomy" id="2487346"/>
    <lineage>
        <taxon>Bacteria</taxon>
        <taxon>Pseudomonadati</taxon>
        <taxon>Pseudomonadota</taxon>
        <taxon>Gammaproteobacteria</taxon>
        <taxon>Pseudomonadales</taxon>
        <taxon>Pseudomonadaceae</taxon>
        <taxon>Pseudomonas</taxon>
    </lineage>
</organism>
<dbReference type="PANTHER" id="PTHR33744">
    <property type="entry name" value="CARBOHYDRATE DIACID REGULATOR"/>
    <property type="match status" value="1"/>
</dbReference>
<sequence>MLLRCADIPTLPGLGAIVLRAGLAGGERPVRWPYVAENRSFSPWIQGGELVFITGIGRHHSQASLTERLYEAVQSGVAGLVILTGEAYIGQLPNGLLRLADQLALPLLEQPYSLPMVQVTETISRAIVQREQAYARRAEQQADSLADRLQQRLGSATEIADFVRPFIACAPEQLSPLQSTLDAWLAQQGNLSAAAQQLGCHRNSLRYRLNKIFNMSGLDPKRPADMQTLILLHVLLSKTAEKADILETPHDSTP</sequence>
<feature type="domain" description="PucR C-terminal helix-turn-helix" evidence="2">
    <location>
        <begin position="179"/>
        <end position="229"/>
    </location>
</feature>
<dbReference type="Pfam" id="PF13556">
    <property type="entry name" value="HTH_30"/>
    <property type="match status" value="1"/>
</dbReference>
<evidence type="ECO:0000313" key="4">
    <source>
        <dbReference type="Proteomes" id="UP000275199"/>
    </source>
</evidence>
<protein>
    <submittedName>
        <fullName evidence="3">PucR family transcriptional regulator</fullName>
    </submittedName>
</protein>
<proteinExistence type="predicted"/>
<dbReference type="InterPro" id="IPR009057">
    <property type="entry name" value="Homeodomain-like_sf"/>
</dbReference>
<dbReference type="InterPro" id="IPR012914">
    <property type="entry name" value="PucR_dom"/>
</dbReference>
<evidence type="ECO:0000259" key="1">
    <source>
        <dbReference type="Pfam" id="PF07905"/>
    </source>
</evidence>
<evidence type="ECO:0000313" key="3">
    <source>
        <dbReference type="EMBL" id="ROZ87755.1"/>
    </source>
</evidence>
<dbReference type="InterPro" id="IPR051448">
    <property type="entry name" value="CdaR-like_regulators"/>
</dbReference>
<dbReference type="EMBL" id="RKKU01000002">
    <property type="protein sequence ID" value="ROZ87755.1"/>
    <property type="molecule type" value="Genomic_DNA"/>
</dbReference>
<accession>A0ABX9XP84</accession>
<evidence type="ECO:0000259" key="2">
    <source>
        <dbReference type="Pfam" id="PF13556"/>
    </source>
</evidence>
<dbReference type="Gene3D" id="1.10.10.2840">
    <property type="entry name" value="PucR C-terminal helix-turn-helix domain"/>
    <property type="match status" value="1"/>
</dbReference>
<dbReference type="SUPFAM" id="SSF46689">
    <property type="entry name" value="Homeodomain-like"/>
    <property type="match status" value="1"/>
</dbReference>
<comment type="caution">
    <text evidence="3">The sequence shown here is derived from an EMBL/GenBank/DDBJ whole genome shotgun (WGS) entry which is preliminary data.</text>
</comment>
<name>A0ABX9XP84_9PSED</name>
<keyword evidence="4" id="KW-1185">Reference proteome</keyword>
<dbReference type="Proteomes" id="UP000275199">
    <property type="component" value="Unassembled WGS sequence"/>
</dbReference>
<dbReference type="InterPro" id="IPR025736">
    <property type="entry name" value="PucR_C-HTH_dom"/>
</dbReference>
<dbReference type="RefSeq" id="WP_123888040.1">
    <property type="nucleotide sequence ID" value="NZ_RKKU01000002.1"/>
</dbReference>
<dbReference type="Pfam" id="PF07905">
    <property type="entry name" value="PucR"/>
    <property type="match status" value="1"/>
</dbReference>
<gene>
    <name evidence="3" type="ORF">EF096_02500</name>
</gene>